<feature type="transmembrane region" description="Helical" evidence="2">
    <location>
        <begin position="67"/>
        <end position="91"/>
    </location>
</feature>
<comment type="caution">
    <text evidence="4">The sequence shown here is derived from an EMBL/GenBank/DDBJ whole genome shotgun (WGS) entry which is preliminary data.</text>
</comment>
<feature type="domain" description="DUF1468" evidence="3">
    <location>
        <begin position="37"/>
        <end position="180"/>
    </location>
</feature>
<dbReference type="RefSeq" id="WP_345188450.1">
    <property type="nucleotide sequence ID" value="NZ_BAABGP010000022.1"/>
</dbReference>
<feature type="compositionally biased region" description="Polar residues" evidence="1">
    <location>
        <begin position="1"/>
        <end position="11"/>
    </location>
</feature>
<organism evidence="4 5">
    <name type="scientific">Microbacterium panaciterrae</name>
    <dbReference type="NCBI Taxonomy" id="985759"/>
    <lineage>
        <taxon>Bacteria</taxon>
        <taxon>Bacillati</taxon>
        <taxon>Actinomycetota</taxon>
        <taxon>Actinomycetes</taxon>
        <taxon>Micrococcales</taxon>
        <taxon>Microbacteriaceae</taxon>
        <taxon>Microbacterium</taxon>
    </lineage>
</organism>
<keyword evidence="2" id="KW-0812">Transmembrane</keyword>
<protein>
    <recommendedName>
        <fullName evidence="3">DUF1468 domain-containing protein</fullName>
    </recommendedName>
</protein>
<feature type="transmembrane region" description="Helical" evidence="2">
    <location>
        <begin position="153"/>
        <end position="171"/>
    </location>
</feature>
<dbReference type="EMBL" id="BAABGP010000022">
    <property type="protein sequence ID" value="GAA4490267.1"/>
    <property type="molecule type" value="Genomic_DNA"/>
</dbReference>
<feature type="transmembrane region" description="Helical" evidence="2">
    <location>
        <begin position="36"/>
        <end position="55"/>
    </location>
</feature>
<name>A0ABP8PSA0_9MICO</name>
<evidence type="ECO:0000256" key="2">
    <source>
        <dbReference type="SAM" id="Phobius"/>
    </source>
</evidence>
<evidence type="ECO:0000313" key="5">
    <source>
        <dbReference type="Proteomes" id="UP001500731"/>
    </source>
</evidence>
<dbReference type="InterPro" id="IPR009936">
    <property type="entry name" value="DUF1468"/>
</dbReference>
<dbReference type="Proteomes" id="UP001500731">
    <property type="component" value="Unassembled WGS sequence"/>
</dbReference>
<dbReference type="Pfam" id="PF07331">
    <property type="entry name" value="TctB"/>
    <property type="match status" value="1"/>
</dbReference>
<evidence type="ECO:0000259" key="3">
    <source>
        <dbReference type="Pfam" id="PF07331"/>
    </source>
</evidence>
<sequence>MSDVSSHQGTATYEDPHPEDLGEAARPTSTRGLGEWAVAAAVFVLGGVVLLDGLGQRQSTSASGIGAGFMPIVVGSLLLVLAVLLAVQLARGRRGEPEQAEGDVDVTRTHWIALGIAAAGLLFFLFTVESLGFIPATTVMFFLISVAMGSRRYLSALVIALATACVIFFSFTKLLSIDLPAGILEGMI</sequence>
<keyword evidence="2" id="KW-1133">Transmembrane helix</keyword>
<feature type="region of interest" description="Disordered" evidence="1">
    <location>
        <begin position="1"/>
        <end position="27"/>
    </location>
</feature>
<keyword evidence="5" id="KW-1185">Reference proteome</keyword>
<gene>
    <name evidence="4" type="ORF">GCM10023171_32480</name>
</gene>
<reference evidence="5" key="1">
    <citation type="journal article" date="2019" name="Int. J. Syst. Evol. Microbiol.">
        <title>The Global Catalogue of Microorganisms (GCM) 10K type strain sequencing project: providing services to taxonomists for standard genome sequencing and annotation.</title>
        <authorList>
            <consortium name="The Broad Institute Genomics Platform"/>
            <consortium name="The Broad Institute Genome Sequencing Center for Infectious Disease"/>
            <person name="Wu L."/>
            <person name="Ma J."/>
        </authorList>
    </citation>
    <scope>NUCLEOTIDE SEQUENCE [LARGE SCALE GENOMIC DNA]</scope>
    <source>
        <strain evidence="5">JCM 17839</strain>
    </source>
</reference>
<evidence type="ECO:0000313" key="4">
    <source>
        <dbReference type="EMBL" id="GAA4490267.1"/>
    </source>
</evidence>
<accession>A0ABP8PSA0</accession>
<proteinExistence type="predicted"/>
<evidence type="ECO:0000256" key="1">
    <source>
        <dbReference type="SAM" id="MobiDB-lite"/>
    </source>
</evidence>
<keyword evidence="2" id="KW-0472">Membrane</keyword>
<feature type="transmembrane region" description="Helical" evidence="2">
    <location>
        <begin position="111"/>
        <end position="144"/>
    </location>
</feature>